<feature type="compositionally biased region" description="Polar residues" evidence="1">
    <location>
        <begin position="42"/>
        <end position="58"/>
    </location>
</feature>
<reference evidence="3" key="1">
    <citation type="journal article" date="2013" name="Science">
        <title>The Amborella genome and the evolution of flowering plants.</title>
        <authorList>
            <consortium name="Amborella Genome Project"/>
        </authorList>
    </citation>
    <scope>NUCLEOTIDE SEQUENCE [LARGE SCALE GENOMIC DNA]</scope>
</reference>
<evidence type="ECO:0000313" key="3">
    <source>
        <dbReference type="Proteomes" id="UP000017836"/>
    </source>
</evidence>
<proteinExistence type="predicted"/>
<organism evidence="2 3">
    <name type="scientific">Amborella trichopoda</name>
    <dbReference type="NCBI Taxonomy" id="13333"/>
    <lineage>
        <taxon>Eukaryota</taxon>
        <taxon>Viridiplantae</taxon>
        <taxon>Streptophyta</taxon>
        <taxon>Embryophyta</taxon>
        <taxon>Tracheophyta</taxon>
        <taxon>Spermatophyta</taxon>
        <taxon>Magnoliopsida</taxon>
        <taxon>Amborellales</taxon>
        <taxon>Amborellaceae</taxon>
        <taxon>Amborella</taxon>
    </lineage>
</organism>
<sequence>MPPLSPVEKEKLKYSHCGKRRHTRKHCWDLRAQLRTKPRNASVHTISSKGEETSSTQPNEHDPRNQTIKDLQHQLTTPKASLNSKSLVEQPGTYETANHVSNSTSFTPWIFKSWATDHMTGETVGFLYFSPASSSDKVADV</sequence>
<dbReference type="Gramene" id="ERM95699">
    <property type="protein sequence ID" value="ERM95699"/>
    <property type="gene ID" value="AMTR_s00023p00224740"/>
</dbReference>
<keyword evidence="3" id="KW-1185">Reference proteome</keyword>
<dbReference type="EMBL" id="KI397474">
    <property type="protein sequence ID" value="ERM95699.1"/>
    <property type="molecule type" value="Genomic_DNA"/>
</dbReference>
<evidence type="ECO:0000313" key="2">
    <source>
        <dbReference type="EMBL" id="ERM95699.1"/>
    </source>
</evidence>
<feature type="region of interest" description="Disordered" evidence="1">
    <location>
        <begin position="37"/>
        <end position="66"/>
    </location>
</feature>
<dbReference type="Proteomes" id="UP000017836">
    <property type="component" value="Unassembled WGS sequence"/>
</dbReference>
<dbReference type="AlphaFoldDB" id="W1NKG1"/>
<evidence type="ECO:0000256" key="1">
    <source>
        <dbReference type="SAM" id="MobiDB-lite"/>
    </source>
</evidence>
<protein>
    <submittedName>
        <fullName evidence="2">Uncharacterized protein</fullName>
    </submittedName>
</protein>
<gene>
    <name evidence="2" type="ORF">AMTR_s00023p00224740</name>
</gene>
<accession>W1NKG1</accession>
<dbReference type="HOGENOM" id="CLU_1827918_0_0_1"/>
<name>W1NKG1_AMBTC</name>